<evidence type="ECO:0000256" key="6">
    <source>
        <dbReference type="ARBA" id="ARBA00022989"/>
    </source>
</evidence>
<evidence type="ECO:0000256" key="2">
    <source>
        <dbReference type="ARBA" id="ARBA00006337"/>
    </source>
</evidence>
<keyword evidence="15" id="KW-1185">Reference proteome</keyword>
<dbReference type="AlphaFoldDB" id="A0A4R1BT37"/>
<dbReference type="InterPro" id="IPR046342">
    <property type="entry name" value="CBS_dom_sf"/>
</dbReference>
<dbReference type="Gene3D" id="3.10.580.10">
    <property type="entry name" value="CBS-domain"/>
    <property type="match status" value="1"/>
</dbReference>
<dbReference type="Pfam" id="PF01595">
    <property type="entry name" value="CNNM"/>
    <property type="match status" value="1"/>
</dbReference>
<evidence type="ECO:0000256" key="7">
    <source>
        <dbReference type="ARBA" id="ARBA00023122"/>
    </source>
</evidence>
<comment type="similarity">
    <text evidence="2">Belongs to the UPF0053 family.</text>
</comment>
<dbReference type="FunFam" id="3.10.580.10:FF:000002">
    <property type="entry name" value="Magnesium/cobalt efflux protein CorC"/>
    <property type="match status" value="1"/>
</dbReference>
<feature type="transmembrane region" description="Helical" evidence="11">
    <location>
        <begin position="136"/>
        <end position="154"/>
    </location>
</feature>
<evidence type="ECO:0000256" key="9">
    <source>
        <dbReference type="PROSITE-ProRule" id="PRU00703"/>
    </source>
</evidence>
<dbReference type="InterPro" id="IPR005170">
    <property type="entry name" value="Transptr-assoc_dom"/>
</dbReference>
<dbReference type="InterPro" id="IPR016169">
    <property type="entry name" value="FAD-bd_PCMH_sub2"/>
</dbReference>
<dbReference type="Pfam" id="PF03471">
    <property type="entry name" value="CorC_HlyC"/>
    <property type="match status" value="1"/>
</dbReference>
<feature type="transmembrane region" description="Helical" evidence="11">
    <location>
        <begin position="60"/>
        <end position="82"/>
    </location>
</feature>
<dbReference type="Proteomes" id="UP000295244">
    <property type="component" value="Unassembled WGS sequence"/>
</dbReference>
<dbReference type="InterPro" id="IPR000644">
    <property type="entry name" value="CBS_dom"/>
</dbReference>
<dbReference type="SMART" id="SM01091">
    <property type="entry name" value="CorC_HlyC"/>
    <property type="match status" value="1"/>
</dbReference>
<evidence type="ECO:0000313" key="15">
    <source>
        <dbReference type="Proteomes" id="UP000295244"/>
    </source>
</evidence>
<evidence type="ECO:0000256" key="3">
    <source>
        <dbReference type="ARBA" id="ARBA00022475"/>
    </source>
</evidence>
<dbReference type="InterPro" id="IPR051676">
    <property type="entry name" value="UPF0053_domain"/>
</dbReference>
<feature type="transmembrane region" description="Helical" evidence="11">
    <location>
        <begin position="102"/>
        <end position="124"/>
    </location>
</feature>
<evidence type="ECO:0000259" key="12">
    <source>
        <dbReference type="PROSITE" id="PS51371"/>
    </source>
</evidence>
<dbReference type="PANTHER" id="PTHR43099:SF5">
    <property type="entry name" value="HLYC_CORC FAMILY TRANSPORTER"/>
    <property type="match status" value="1"/>
</dbReference>
<keyword evidence="8 10" id="KW-0472">Membrane</keyword>
<dbReference type="InterPro" id="IPR044751">
    <property type="entry name" value="Ion_transp-like_CBS"/>
</dbReference>
<dbReference type="Gene3D" id="3.30.465.10">
    <property type="match status" value="1"/>
</dbReference>
<keyword evidence="6 10" id="KW-1133">Transmembrane helix</keyword>
<dbReference type="OrthoDB" id="110231at2"/>
<feature type="transmembrane region" description="Helical" evidence="11">
    <location>
        <begin position="12"/>
        <end position="32"/>
    </location>
</feature>
<dbReference type="PANTHER" id="PTHR43099">
    <property type="entry name" value="UPF0053 PROTEIN YRKA"/>
    <property type="match status" value="1"/>
</dbReference>
<name>A0A4R1BT37_9ACTN</name>
<dbReference type="PROSITE" id="PS51846">
    <property type="entry name" value="CNNM"/>
    <property type="match status" value="1"/>
</dbReference>
<sequence length="451" mass="50164">MNEYLFDGFLVLFALFLVALNALFVAAEFAFVRIRNAQVERLVQEGRASSRLVREATRKLDAYLSVCQLGITIASLGLGWIGEPAFAHLIEPLLKPLGIPEGSIRIISFGVAFGTITFLHVVLGELAPKSVAISRAEGTSLFVAPFMKLFYYLFRPGVIVFNGTANAIVRMFGVPPASEMQEIHTEEEIRRIIAHSTRFGALEEEEEDMIEAVFDLGDTVAREIMVPKPDVISIPADMSLRELVALAAEGSFTRYPVYEVDNPDTIIGAVHVKDVLRAVHSEGGIQGDLTAQNILRKVLVVPENRPIDEILADFQRQEIQMAIVIDEWGSFEGLITIEDILEEIVGEIRDEFDQEEPAIRELKDGSYIIDGRIPIQVVNDALDTEFESKDFDTIGGLVLGSLGRPPEVGDEVREDGYVLRVEEVDGARVALVLVRETPERATRREREEEEE</sequence>
<accession>A0A4R1BT37</accession>
<keyword evidence="3" id="KW-1003">Cell membrane</keyword>
<dbReference type="GO" id="GO:0005886">
    <property type="term" value="C:plasma membrane"/>
    <property type="evidence" value="ECO:0007669"/>
    <property type="project" value="UniProtKB-SubCell"/>
</dbReference>
<comment type="subcellular location">
    <subcellularLocation>
        <location evidence="1">Cell membrane</location>
        <topology evidence="1">Multi-pass membrane protein</topology>
    </subcellularLocation>
</comment>
<feature type="domain" description="CBS" evidence="12">
    <location>
        <begin position="225"/>
        <end position="289"/>
    </location>
</feature>
<evidence type="ECO:0000256" key="4">
    <source>
        <dbReference type="ARBA" id="ARBA00022692"/>
    </source>
</evidence>
<feature type="domain" description="CNNM transmembrane" evidence="13">
    <location>
        <begin position="3"/>
        <end position="206"/>
    </location>
</feature>
<dbReference type="SUPFAM" id="SSF56176">
    <property type="entry name" value="FAD-binding/transporter-associated domain-like"/>
    <property type="match status" value="1"/>
</dbReference>
<reference evidence="14 15" key="1">
    <citation type="submission" date="2019-03" db="EMBL/GenBank/DDBJ databases">
        <title>Whole genome sequence of a novel Rubrobacter taiwanensis strain, isolated from Yellowstone National Park.</title>
        <authorList>
            <person name="Freed S."/>
            <person name="Ramaley R.F."/>
            <person name="Kyndt J.A."/>
        </authorList>
    </citation>
    <scope>NUCLEOTIDE SEQUENCE [LARGE SCALE GENOMIC DNA]</scope>
    <source>
        <strain evidence="14 15">Yellowstone</strain>
    </source>
</reference>
<dbReference type="GO" id="GO:0050660">
    <property type="term" value="F:flavin adenine dinucleotide binding"/>
    <property type="evidence" value="ECO:0007669"/>
    <property type="project" value="InterPro"/>
</dbReference>
<dbReference type="SMART" id="SM00116">
    <property type="entry name" value="CBS"/>
    <property type="match status" value="2"/>
</dbReference>
<evidence type="ECO:0000256" key="11">
    <source>
        <dbReference type="SAM" id="Phobius"/>
    </source>
</evidence>
<keyword evidence="5" id="KW-0677">Repeat</keyword>
<proteinExistence type="inferred from homology"/>
<feature type="domain" description="CBS" evidence="12">
    <location>
        <begin position="294"/>
        <end position="351"/>
    </location>
</feature>
<evidence type="ECO:0000256" key="8">
    <source>
        <dbReference type="ARBA" id="ARBA00023136"/>
    </source>
</evidence>
<protein>
    <submittedName>
        <fullName evidence="14">HlyC/CorC family transporter</fullName>
    </submittedName>
</protein>
<dbReference type="Pfam" id="PF00571">
    <property type="entry name" value="CBS"/>
    <property type="match status" value="2"/>
</dbReference>
<evidence type="ECO:0000256" key="1">
    <source>
        <dbReference type="ARBA" id="ARBA00004651"/>
    </source>
</evidence>
<comment type="caution">
    <text evidence="14">The sequence shown here is derived from an EMBL/GenBank/DDBJ whole genome shotgun (WGS) entry which is preliminary data.</text>
</comment>
<dbReference type="RefSeq" id="WP_132687365.1">
    <property type="nucleotide sequence ID" value="NZ_SKBU01000003.1"/>
</dbReference>
<organism evidence="14 15">
    <name type="scientific">Rubrobacter taiwanensis</name>
    <dbReference type="NCBI Taxonomy" id="185139"/>
    <lineage>
        <taxon>Bacteria</taxon>
        <taxon>Bacillati</taxon>
        <taxon>Actinomycetota</taxon>
        <taxon>Rubrobacteria</taxon>
        <taxon>Rubrobacterales</taxon>
        <taxon>Rubrobacteraceae</taxon>
        <taxon>Rubrobacter</taxon>
    </lineage>
</organism>
<dbReference type="PROSITE" id="PS51371">
    <property type="entry name" value="CBS"/>
    <property type="match status" value="2"/>
</dbReference>
<gene>
    <name evidence="14" type="ORF">E0L93_01070</name>
</gene>
<evidence type="ECO:0000256" key="10">
    <source>
        <dbReference type="PROSITE-ProRule" id="PRU01193"/>
    </source>
</evidence>
<evidence type="ECO:0000256" key="5">
    <source>
        <dbReference type="ARBA" id="ARBA00022737"/>
    </source>
</evidence>
<dbReference type="EMBL" id="SKBU01000003">
    <property type="protein sequence ID" value="TCJ20446.1"/>
    <property type="molecule type" value="Genomic_DNA"/>
</dbReference>
<dbReference type="InterPro" id="IPR002550">
    <property type="entry name" value="CNNM"/>
</dbReference>
<dbReference type="SUPFAM" id="SSF54631">
    <property type="entry name" value="CBS-domain pair"/>
    <property type="match status" value="1"/>
</dbReference>
<dbReference type="CDD" id="cd04590">
    <property type="entry name" value="CBS_pair_CorC_HlyC_assoc"/>
    <property type="match status" value="1"/>
</dbReference>
<keyword evidence="7 9" id="KW-0129">CBS domain</keyword>
<evidence type="ECO:0000313" key="14">
    <source>
        <dbReference type="EMBL" id="TCJ20446.1"/>
    </source>
</evidence>
<evidence type="ECO:0000259" key="13">
    <source>
        <dbReference type="PROSITE" id="PS51846"/>
    </source>
</evidence>
<keyword evidence="4 10" id="KW-0812">Transmembrane</keyword>
<dbReference type="InterPro" id="IPR036318">
    <property type="entry name" value="FAD-bd_PCMH-like_sf"/>
</dbReference>